<keyword evidence="10 14" id="KW-0445">Lipid transport</keyword>
<evidence type="ECO:0000313" key="16">
    <source>
        <dbReference type="Ensembl" id="ENSXCOP00000009791.1"/>
    </source>
</evidence>
<reference evidence="16" key="1">
    <citation type="submission" date="2025-08" db="UniProtKB">
        <authorList>
            <consortium name="Ensembl"/>
        </authorList>
    </citation>
    <scope>IDENTIFICATION</scope>
</reference>
<dbReference type="STRING" id="32473.ENSXCOP00000009791"/>
<dbReference type="Gene3D" id="1.10.1440.10">
    <property type="entry name" value="Apolipoprotein C-II"/>
    <property type="match status" value="1"/>
</dbReference>
<protein>
    <recommendedName>
        <fullName evidence="3 14">Apolipoprotein C-II</fullName>
        <shortName evidence="14">Apo-CII</shortName>
        <shortName evidence="14">ApoC-II</shortName>
    </recommendedName>
    <alternativeName>
        <fullName evidence="13 14">Apolipoprotein C2</fullName>
    </alternativeName>
</protein>
<evidence type="ECO:0000256" key="11">
    <source>
        <dbReference type="ARBA" id="ARBA00023098"/>
    </source>
</evidence>
<keyword evidence="9 14" id="KW-0442">Lipid degradation</keyword>
<dbReference type="GeneTree" id="ENSGT00940000172196"/>
<keyword evidence="4 14" id="KW-0813">Transport</keyword>
<keyword evidence="6 14" id="KW-0964">Secreted</keyword>
<dbReference type="CTD" id="344"/>
<evidence type="ECO:0000256" key="5">
    <source>
        <dbReference type="ARBA" id="ARBA00022513"/>
    </source>
</evidence>
<dbReference type="GO" id="GO:0060697">
    <property type="term" value="P:positive regulation of phospholipid catabolic process"/>
    <property type="evidence" value="ECO:0007669"/>
    <property type="project" value="TreeGrafter"/>
</dbReference>
<keyword evidence="17" id="KW-1185">Reference proteome</keyword>
<keyword evidence="5 14" id="KW-0162">Chylomicron</keyword>
<evidence type="ECO:0000256" key="10">
    <source>
        <dbReference type="ARBA" id="ARBA00023055"/>
    </source>
</evidence>
<dbReference type="GO" id="GO:0016004">
    <property type="term" value="F:phospholipase activator activity"/>
    <property type="evidence" value="ECO:0007669"/>
    <property type="project" value="TreeGrafter"/>
</dbReference>
<evidence type="ECO:0000256" key="3">
    <source>
        <dbReference type="ARBA" id="ARBA00013947"/>
    </source>
</evidence>
<evidence type="ECO:0000256" key="1">
    <source>
        <dbReference type="ARBA" id="ARBA00004613"/>
    </source>
</evidence>
<reference evidence="16" key="2">
    <citation type="submission" date="2025-09" db="UniProtKB">
        <authorList>
            <consortium name="Ensembl"/>
        </authorList>
    </citation>
    <scope>IDENTIFICATION</scope>
</reference>
<keyword evidence="14 15" id="KW-0732">Signal</keyword>
<evidence type="ECO:0000256" key="13">
    <source>
        <dbReference type="ARBA" id="ARBA00031176"/>
    </source>
</evidence>
<keyword evidence="8 14" id="KW-0345">HDL</keyword>
<dbReference type="GO" id="GO:0006869">
    <property type="term" value="P:lipid transport"/>
    <property type="evidence" value="ECO:0007669"/>
    <property type="project" value="UniProtKB-UniRule"/>
</dbReference>
<dbReference type="RefSeq" id="XP_027864948.1">
    <property type="nucleotide sequence ID" value="XM_028009147.1"/>
</dbReference>
<dbReference type="Pfam" id="PF05355">
    <property type="entry name" value="Apo-CII"/>
    <property type="match status" value="1"/>
</dbReference>
<dbReference type="KEGG" id="xco:114139295"/>
<dbReference type="PANTHER" id="PTHR16566:SF0">
    <property type="entry name" value="APOLIPOPROTEIN C-II"/>
    <property type="match status" value="1"/>
</dbReference>
<dbReference type="GO" id="GO:0034362">
    <property type="term" value="C:low-density lipoprotein particle"/>
    <property type="evidence" value="ECO:0007669"/>
    <property type="project" value="UniProtKB-UniRule"/>
</dbReference>
<sequence>MNKLLVVTVLVALLAISADSFRLRRQVEEEEGTLTKISGAVKSYYNSAVDTVNGYVDNIKGLNLQEKAKNLYTETSTVVSTYAGIFQDQLYHFFHH</sequence>
<organism evidence="16 17">
    <name type="scientific">Xiphophorus couchianus</name>
    <name type="common">Monterrey platyfish</name>
    <dbReference type="NCBI Taxonomy" id="32473"/>
    <lineage>
        <taxon>Eukaryota</taxon>
        <taxon>Metazoa</taxon>
        <taxon>Chordata</taxon>
        <taxon>Craniata</taxon>
        <taxon>Vertebrata</taxon>
        <taxon>Euteleostomi</taxon>
        <taxon>Actinopterygii</taxon>
        <taxon>Neopterygii</taxon>
        <taxon>Teleostei</taxon>
        <taxon>Neoteleostei</taxon>
        <taxon>Acanthomorphata</taxon>
        <taxon>Ovalentaria</taxon>
        <taxon>Atherinomorphae</taxon>
        <taxon>Cyprinodontiformes</taxon>
        <taxon>Poeciliidae</taxon>
        <taxon>Poeciliinae</taxon>
        <taxon>Xiphophorus</taxon>
    </lineage>
</organism>
<dbReference type="InterPro" id="IPR008019">
    <property type="entry name" value="Apo-CII"/>
</dbReference>
<evidence type="ECO:0000256" key="9">
    <source>
        <dbReference type="ARBA" id="ARBA00022963"/>
    </source>
</evidence>
<evidence type="ECO:0000256" key="12">
    <source>
        <dbReference type="ARBA" id="ARBA00023313"/>
    </source>
</evidence>
<feature type="chain" id="PRO_5017183118" description="Apolipoprotein C-II" evidence="15">
    <location>
        <begin position="21"/>
        <end position="96"/>
    </location>
</feature>
<evidence type="ECO:0000256" key="8">
    <source>
        <dbReference type="ARBA" id="ARBA00022850"/>
    </source>
</evidence>
<accession>A0A3B5LJJ9</accession>
<evidence type="ECO:0000256" key="14">
    <source>
        <dbReference type="RuleBase" id="RU368054"/>
    </source>
</evidence>
<dbReference type="GO" id="GO:0016042">
    <property type="term" value="P:lipid catabolic process"/>
    <property type="evidence" value="ECO:0007669"/>
    <property type="project" value="UniProtKB-UniRule"/>
</dbReference>
<comment type="subcellular location">
    <subcellularLocation>
        <location evidence="1 14">Secreted</location>
    </subcellularLocation>
</comment>
<evidence type="ECO:0000256" key="15">
    <source>
        <dbReference type="SAM" id="SignalP"/>
    </source>
</evidence>
<comment type="similarity">
    <text evidence="2 14">Belongs to the apolipoprotein C2 family.</text>
</comment>
<dbReference type="GO" id="GO:0042627">
    <property type="term" value="C:chylomicron"/>
    <property type="evidence" value="ECO:0007669"/>
    <property type="project" value="UniProtKB-UniRule"/>
</dbReference>
<dbReference type="AlphaFoldDB" id="A0A3B5LJJ9"/>
<evidence type="ECO:0000256" key="7">
    <source>
        <dbReference type="ARBA" id="ARBA00022710"/>
    </source>
</evidence>
<dbReference type="GO" id="GO:0043274">
    <property type="term" value="F:phospholipase binding"/>
    <property type="evidence" value="ECO:0007669"/>
    <property type="project" value="TreeGrafter"/>
</dbReference>
<dbReference type="GO" id="GO:0034364">
    <property type="term" value="C:high-density lipoprotein particle"/>
    <property type="evidence" value="ECO:0007669"/>
    <property type="project" value="UniProtKB-KW"/>
</dbReference>
<dbReference type="GO" id="GO:0034361">
    <property type="term" value="C:very-low-density lipoprotein particle"/>
    <property type="evidence" value="ECO:0007669"/>
    <property type="project" value="UniProtKB-UniRule"/>
</dbReference>
<keyword evidence="11 14" id="KW-0443">Lipid metabolism</keyword>
<name>A0A3B5LJJ9_9TELE</name>
<evidence type="ECO:0000256" key="2">
    <source>
        <dbReference type="ARBA" id="ARBA00007221"/>
    </source>
</evidence>
<comment type="function">
    <text evidence="14">Component of chylomicrons, very low-density lipoproteins (VLDL), low-density lipoproteins (LDL), and high-density lipoproteins (HDL) in plasma. Plays an important role in lipoprotein metabolism as an activator of lipoprotein lipase.</text>
</comment>
<feature type="signal peptide" evidence="15">
    <location>
        <begin position="1"/>
        <end position="20"/>
    </location>
</feature>
<proteinExistence type="inferred from homology"/>
<keyword evidence="7 14" id="KW-0427">LDL</keyword>
<dbReference type="Ensembl" id="ENSXCOT00000009909.1">
    <property type="protein sequence ID" value="ENSXCOP00000009791.1"/>
    <property type="gene ID" value="ENSXCOG00000007438.1"/>
</dbReference>
<dbReference type="InterPro" id="IPR023121">
    <property type="entry name" value="ApoC-II_dom_sf"/>
</dbReference>
<evidence type="ECO:0000256" key="6">
    <source>
        <dbReference type="ARBA" id="ARBA00022525"/>
    </source>
</evidence>
<evidence type="ECO:0000313" key="17">
    <source>
        <dbReference type="Proteomes" id="UP000261380"/>
    </source>
</evidence>
<dbReference type="GeneID" id="114139295"/>
<dbReference type="PANTHER" id="PTHR16566">
    <property type="entry name" value="APOLIPOPROTEIN C-II"/>
    <property type="match status" value="1"/>
</dbReference>
<keyword evidence="12 14" id="KW-0850">VLDL</keyword>
<dbReference type="Proteomes" id="UP000261380">
    <property type="component" value="Unplaced"/>
</dbReference>
<evidence type="ECO:0000256" key="4">
    <source>
        <dbReference type="ARBA" id="ARBA00022448"/>
    </source>
</evidence>